<evidence type="ECO:0000256" key="2">
    <source>
        <dbReference type="ARBA" id="ARBA00022723"/>
    </source>
</evidence>
<dbReference type="SUPFAM" id="SSF46626">
    <property type="entry name" value="Cytochrome c"/>
    <property type="match status" value="1"/>
</dbReference>
<feature type="domain" description="Cytochrome c" evidence="6">
    <location>
        <begin position="21"/>
        <end position="132"/>
    </location>
</feature>
<evidence type="ECO:0000256" key="1">
    <source>
        <dbReference type="ARBA" id="ARBA00022617"/>
    </source>
</evidence>
<accession>A0ABW3IX40</accession>
<dbReference type="Gene3D" id="1.10.760.10">
    <property type="entry name" value="Cytochrome c-like domain"/>
    <property type="match status" value="1"/>
</dbReference>
<organism evidence="7 8">
    <name type="scientific">Tropicimonas aquimaris</name>
    <dbReference type="NCBI Taxonomy" id="914152"/>
    <lineage>
        <taxon>Bacteria</taxon>
        <taxon>Pseudomonadati</taxon>
        <taxon>Pseudomonadota</taxon>
        <taxon>Alphaproteobacteria</taxon>
        <taxon>Rhodobacterales</taxon>
        <taxon>Roseobacteraceae</taxon>
        <taxon>Tropicimonas</taxon>
    </lineage>
</organism>
<dbReference type="PROSITE" id="PS51007">
    <property type="entry name" value="CYTC"/>
    <property type="match status" value="1"/>
</dbReference>
<keyword evidence="2 4" id="KW-0479">Metal-binding</keyword>
<gene>
    <name evidence="7" type="ORF">ACFQ2S_24160</name>
</gene>
<keyword evidence="1 4" id="KW-0349">Heme</keyword>
<dbReference type="Proteomes" id="UP001597108">
    <property type="component" value="Unassembled WGS sequence"/>
</dbReference>
<protein>
    <submittedName>
        <fullName evidence="7">C-type cytochrome</fullName>
    </submittedName>
</protein>
<evidence type="ECO:0000256" key="4">
    <source>
        <dbReference type="PROSITE-ProRule" id="PRU00433"/>
    </source>
</evidence>
<evidence type="ECO:0000313" key="8">
    <source>
        <dbReference type="Proteomes" id="UP001597108"/>
    </source>
</evidence>
<evidence type="ECO:0000256" key="5">
    <source>
        <dbReference type="SAM" id="SignalP"/>
    </source>
</evidence>
<dbReference type="InterPro" id="IPR009056">
    <property type="entry name" value="Cyt_c-like_dom"/>
</dbReference>
<evidence type="ECO:0000313" key="7">
    <source>
        <dbReference type="EMBL" id="MFD0982733.1"/>
    </source>
</evidence>
<proteinExistence type="predicted"/>
<dbReference type="EMBL" id="JBHTJT010000060">
    <property type="protein sequence ID" value="MFD0982733.1"/>
    <property type="molecule type" value="Genomic_DNA"/>
</dbReference>
<reference evidence="8" key="1">
    <citation type="journal article" date="2019" name="Int. J. Syst. Evol. Microbiol.">
        <title>The Global Catalogue of Microorganisms (GCM) 10K type strain sequencing project: providing services to taxonomists for standard genome sequencing and annotation.</title>
        <authorList>
            <consortium name="The Broad Institute Genomics Platform"/>
            <consortium name="The Broad Institute Genome Sequencing Center for Infectious Disease"/>
            <person name="Wu L."/>
            <person name="Ma J."/>
        </authorList>
    </citation>
    <scope>NUCLEOTIDE SEQUENCE [LARGE SCALE GENOMIC DNA]</scope>
    <source>
        <strain evidence="8">CCUG 60524</strain>
    </source>
</reference>
<feature type="signal peptide" evidence="5">
    <location>
        <begin position="1"/>
        <end position="18"/>
    </location>
</feature>
<evidence type="ECO:0000259" key="6">
    <source>
        <dbReference type="PROSITE" id="PS51007"/>
    </source>
</evidence>
<dbReference type="Pfam" id="PF00034">
    <property type="entry name" value="Cytochrom_C"/>
    <property type="match status" value="1"/>
</dbReference>
<dbReference type="InterPro" id="IPR036909">
    <property type="entry name" value="Cyt_c-like_dom_sf"/>
</dbReference>
<keyword evidence="3 4" id="KW-0408">Iron</keyword>
<comment type="caution">
    <text evidence="7">The sequence shown here is derived from an EMBL/GenBank/DDBJ whole genome shotgun (WGS) entry which is preliminary data.</text>
</comment>
<sequence>MRKRLIVAALLAAGGVSAQEPDPELGRDIYMSYCAQCHGFDAQGVGPMAEILSVVTPDLTGLAARNGGAFPTDTVAMKTDGRTPLLAHGGDMPLFGQFFDVGESVLVRLPSGQSMMMSLTLASVVAYLETLQAQ</sequence>
<evidence type="ECO:0000256" key="3">
    <source>
        <dbReference type="ARBA" id="ARBA00023004"/>
    </source>
</evidence>
<keyword evidence="5" id="KW-0732">Signal</keyword>
<dbReference type="RefSeq" id="WP_386079128.1">
    <property type="nucleotide sequence ID" value="NZ_JBHTJT010000060.1"/>
</dbReference>
<name>A0ABW3IX40_9RHOB</name>
<keyword evidence="8" id="KW-1185">Reference proteome</keyword>
<feature type="chain" id="PRO_5047108452" evidence="5">
    <location>
        <begin position="19"/>
        <end position="134"/>
    </location>
</feature>